<reference evidence="3 4" key="1">
    <citation type="submission" date="2021-05" db="EMBL/GenBank/DDBJ databases">
        <title>Novel Bacillus species.</title>
        <authorList>
            <person name="Liu G."/>
        </authorList>
    </citation>
    <scope>NUCLEOTIDE SEQUENCE [LARGE SCALE GENOMIC DNA]</scope>
    <source>
        <strain evidence="3 4">FJAT-49705</strain>
    </source>
</reference>
<evidence type="ECO:0000313" key="3">
    <source>
        <dbReference type="EMBL" id="MBS4193248.1"/>
    </source>
</evidence>
<feature type="transmembrane region" description="Helical" evidence="1">
    <location>
        <begin position="124"/>
        <end position="146"/>
    </location>
</feature>
<comment type="caution">
    <text evidence="3">The sequence shown here is derived from an EMBL/GenBank/DDBJ whole genome shotgun (WGS) entry which is preliminary data.</text>
</comment>
<feature type="transmembrane region" description="Helical" evidence="1">
    <location>
        <begin position="85"/>
        <end position="104"/>
    </location>
</feature>
<evidence type="ECO:0000313" key="4">
    <source>
        <dbReference type="Proteomes" id="UP000681027"/>
    </source>
</evidence>
<dbReference type="InterPro" id="IPR052710">
    <property type="entry name" value="CAAX_protease"/>
</dbReference>
<evidence type="ECO:0000259" key="2">
    <source>
        <dbReference type="Pfam" id="PF02517"/>
    </source>
</evidence>
<feature type="transmembrane region" description="Helical" evidence="1">
    <location>
        <begin position="7"/>
        <end position="30"/>
    </location>
</feature>
<organism evidence="3 4">
    <name type="scientific">Cytobacillus citreus</name>
    <dbReference type="NCBI Taxonomy" id="2833586"/>
    <lineage>
        <taxon>Bacteria</taxon>
        <taxon>Bacillati</taxon>
        <taxon>Bacillota</taxon>
        <taxon>Bacilli</taxon>
        <taxon>Bacillales</taxon>
        <taxon>Bacillaceae</taxon>
        <taxon>Cytobacillus</taxon>
    </lineage>
</organism>
<dbReference type="EMBL" id="JAGYPM010000010">
    <property type="protein sequence ID" value="MBS4193248.1"/>
    <property type="molecule type" value="Genomic_DNA"/>
</dbReference>
<feature type="transmembrane region" description="Helical" evidence="1">
    <location>
        <begin position="42"/>
        <end position="64"/>
    </location>
</feature>
<keyword evidence="3" id="KW-0482">Metalloprotease</keyword>
<keyword evidence="3" id="KW-0645">Protease</keyword>
<evidence type="ECO:0000256" key="1">
    <source>
        <dbReference type="SAM" id="Phobius"/>
    </source>
</evidence>
<accession>A0ABS5P146</accession>
<keyword evidence="1" id="KW-1133">Transmembrane helix</keyword>
<protein>
    <submittedName>
        <fullName evidence="3">CPBP family intramembrane metalloprotease</fullName>
    </submittedName>
</protein>
<feature type="transmembrane region" description="Helical" evidence="1">
    <location>
        <begin position="201"/>
        <end position="220"/>
    </location>
</feature>
<keyword evidence="1" id="KW-0472">Membrane</keyword>
<feature type="transmembrane region" description="Helical" evidence="1">
    <location>
        <begin position="158"/>
        <end position="175"/>
    </location>
</feature>
<proteinExistence type="predicted"/>
<keyword evidence="3" id="KW-0378">Hydrolase</keyword>
<dbReference type="Proteomes" id="UP000681027">
    <property type="component" value="Unassembled WGS sequence"/>
</dbReference>
<feature type="domain" description="CAAX prenyl protease 2/Lysostaphin resistance protein A-like" evidence="2">
    <location>
        <begin position="128"/>
        <end position="214"/>
    </location>
</feature>
<keyword evidence="1" id="KW-0812">Transmembrane</keyword>
<dbReference type="GO" id="GO:0008237">
    <property type="term" value="F:metallopeptidase activity"/>
    <property type="evidence" value="ECO:0007669"/>
    <property type="project" value="UniProtKB-KW"/>
</dbReference>
<dbReference type="PANTHER" id="PTHR36435:SF6">
    <property type="entry name" value="ABORTIVE INFECTION PROTEIN"/>
    <property type="match status" value="1"/>
</dbReference>
<keyword evidence="4" id="KW-1185">Reference proteome</keyword>
<dbReference type="PANTHER" id="PTHR36435">
    <property type="entry name" value="SLR1288 PROTEIN"/>
    <property type="match status" value="1"/>
</dbReference>
<name>A0ABS5P146_9BACI</name>
<dbReference type="RefSeq" id="WP_213104688.1">
    <property type="nucleotide sequence ID" value="NZ_JAGYPM010000010.1"/>
</dbReference>
<dbReference type="Pfam" id="PF02517">
    <property type="entry name" value="Rce1-like"/>
    <property type="match status" value="1"/>
</dbReference>
<dbReference type="InterPro" id="IPR003675">
    <property type="entry name" value="Rce1/LyrA-like_dom"/>
</dbReference>
<sequence length="243" mass="27298">MKKEYWIILIVYIAMQLSGIIGVPLVAYFGTLLGKSMKEMEILSVTSWIVISFTITLIITLVLLRKEMKDHTLMRNSASAASSMAWAIGGVFLAFFAQTIAANIENLIGIEMGSENTQQIMQLIQVSPIIIIVSSVIGPILEEIIFRKILFGSLHQRMNFFLSALISSVIFALAHAEIEHILLYSAMGFTFAFLYVKTKRIIVPIFAHVAMNTFVVILQLNKDTIENWLKEMEKIQSFIGGFL</sequence>
<gene>
    <name evidence="3" type="ORF">KHA94_24495</name>
</gene>